<dbReference type="EMBL" id="JBHULI010000003">
    <property type="protein sequence ID" value="MFD2531433.1"/>
    <property type="molecule type" value="Genomic_DNA"/>
</dbReference>
<dbReference type="InterPro" id="IPR018641">
    <property type="entry name" value="Trfase_1_rSAM/seldom-assoc"/>
</dbReference>
<organism evidence="1 2">
    <name type="scientific">Gracilimonas halophila</name>
    <dbReference type="NCBI Taxonomy" id="1834464"/>
    <lineage>
        <taxon>Bacteria</taxon>
        <taxon>Pseudomonadati</taxon>
        <taxon>Balneolota</taxon>
        <taxon>Balneolia</taxon>
        <taxon>Balneolales</taxon>
        <taxon>Balneolaceae</taxon>
        <taxon>Gracilimonas</taxon>
    </lineage>
</organism>
<dbReference type="Proteomes" id="UP001597460">
    <property type="component" value="Unassembled WGS sequence"/>
</dbReference>
<dbReference type="RefSeq" id="WP_390298474.1">
    <property type="nucleotide sequence ID" value="NZ_JBHULI010000003.1"/>
</dbReference>
<gene>
    <name evidence="1" type="ORF">ACFSVN_03130</name>
</gene>
<evidence type="ECO:0000313" key="1">
    <source>
        <dbReference type="EMBL" id="MFD2531433.1"/>
    </source>
</evidence>
<proteinExistence type="predicted"/>
<dbReference type="PANTHER" id="PTHR36529">
    <property type="entry name" value="SLL1095 PROTEIN"/>
    <property type="match status" value="1"/>
</dbReference>
<dbReference type="NCBIfam" id="TIGR04282">
    <property type="entry name" value="glyco_like_cofC"/>
    <property type="match status" value="1"/>
</dbReference>
<dbReference type="SUPFAM" id="SSF53448">
    <property type="entry name" value="Nucleotide-diphospho-sugar transferases"/>
    <property type="match status" value="1"/>
</dbReference>
<protein>
    <submittedName>
        <fullName evidence="1">TIGR04282 family arsenosugar biosynthesis glycosyltransferase</fullName>
    </submittedName>
</protein>
<accession>A0ABW5JJ17</accession>
<dbReference type="Pfam" id="PF09837">
    <property type="entry name" value="DUF2064"/>
    <property type="match status" value="1"/>
</dbReference>
<name>A0ABW5JJ17_9BACT</name>
<dbReference type="PANTHER" id="PTHR36529:SF1">
    <property type="entry name" value="GLYCOSYLTRANSFERASE"/>
    <property type="match status" value="1"/>
</dbReference>
<comment type="caution">
    <text evidence="1">The sequence shown here is derived from an EMBL/GenBank/DDBJ whole genome shotgun (WGS) entry which is preliminary data.</text>
</comment>
<sequence>MKNEEAGKVKTRLAKTVGDEKALEIYRKLLTYTRDQVQPLRVIKEVWYSRFIEENDLWSMGDFKKQLQKGDGLGERMSEAFRRSFEEERMENVVIIGSDCAELTTEILGEAFRQLEDHDIVIGPADDGGYYLLGMSRFIPALFTEISWSTGAVLEQTLEKADKEHASYHKLEELHDVDEEKDWELIKYKFESE</sequence>
<reference evidence="2" key="1">
    <citation type="journal article" date="2019" name="Int. J. Syst. Evol. Microbiol.">
        <title>The Global Catalogue of Microorganisms (GCM) 10K type strain sequencing project: providing services to taxonomists for standard genome sequencing and annotation.</title>
        <authorList>
            <consortium name="The Broad Institute Genomics Platform"/>
            <consortium name="The Broad Institute Genome Sequencing Center for Infectious Disease"/>
            <person name="Wu L."/>
            <person name="Ma J."/>
        </authorList>
    </citation>
    <scope>NUCLEOTIDE SEQUENCE [LARGE SCALE GENOMIC DNA]</scope>
    <source>
        <strain evidence="2">KCTC 52042</strain>
    </source>
</reference>
<keyword evidence="2" id="KW-1185">Reference proteome</keyword>
<dbReference type="InterPro" id="IPR029044">
    <property type="entry name" value="Nucleotide-diphossugar_trans"/>
</dbReference>
<evidence type="ECO:0000313" key="2">
    <source>
        <dbReference type="Proteomes" id="UP001597460"/>
    </source>
</evidence>
<dbReference type="Gene3D" id="3.90.550.10">
    <property type="entry name" value="Spore Coat Polysaccharide Biosynthesis Protein SpsA, Chain A"/>
    <property type="match status" value="1"/>
</dbReference>